<dbReference type="Proteomes" id="UP000811545">
    <property type="component" value="Unassembled WGS sequence"/>
</dbReference>
<accession>A0A9E2BIB0</accession>
<evidence type="ECO:0000313" key="2">
    <source>
        <dbReference type="Proteomes" id="UP000811545"/>
    </source>
</evidence>
<name>A0A9E2BIB0_PSYF1</name>
<proteinExistence type="predicted"/>
<dbReference type="EMBL" id="QLTW01000327">
    <property type="protein sequence ID" value="MBT9146120.1"/>
    <property type="molecule type" value="Genomic_DNA"/>
</dbReference>
<protein>
    <submittedName>
        <fullName evidence="1">Uncharacterized protein</fullName>
    </submittedName>
</protein>
<evidence type="ECO:0000313" key="1">
    <source>
        <dbReference type="EMBL" id="MBT9146120.1"/>
    </source>
</evidence>
<sequence length="72" mass="7436">MSALFKSIALLELVTPSVNGVFPSVALDEVASELSIGIPSTTNSGSNPPEIELLPLIFIEDDAPGVPDEAVT</sequence>
<reference evidence="1 2" key="1">
    <citation type="journal article" date="2021" name="bioRxiv">
        <title>Unique metabolic strategies in Hadean analogues reveal hints for primordial physiology.</title>
        <authorList>
            <person name="Nobu M.K."/>
            <person name="Nakai R."/>
            <person name="Tamazawa S."/>
            <person name="Mori H."/>
            <person name="Toyoda A."/>
            <person name="Ijiri A."/>
            <person name="Suzuki S."/>
            <person name="Kurokawa K."/>
            <person name="Kamagata Y."/>
            <person name="Tamaki H."/>
        </authorList>
    </citation>
    <scope>NUCLEOTIDE SEQUENCE [LARGE SCALE GENOMIC DNA]</scope>
    <source>
        <strain evidence="1">BS525</strain>
    </source>
</reference>
<comment type="caution">
    <text evidence="1">The sequence shown here is derived from an EMBL/GenBank/DDBJ whole genome shotgun (WGS) entry which is preliminary data.</text>
</comment>
<dbReference type="AlphaFoldDB" id="A0A9E2BIB0"/>
<organism evidence="1 2">
    <name type="scientific">Psychracetigena formicireducens</name>
    <dbReference type="NCBI Taxonomy" id="2986056"/>
    <lineage>
        <taxon>Bacteria</taxon>
        <taxon>Bacillati</taxon>
        <taxon>Candidatus Lithacetigenota</taxon>
        <taxon>Candidatus Psychracetigena</taxon>
    </lineage>
</organism>
<gene>
    <name evidence="1" type="ORF">DDT42_02002</name>
</gene>